<comment type="caution">
    <text evidence="2">The sequence shown here is derived from an EMBL/GenBank/DDBJ whole genome shotgun (WGS) entry which is preliminary data.</text>
</comment>
<protein>
    <submittedName>
        <fullName evidence="2">Uncharacterized protein</fullName>
    </submittedName>
</protein>
<keyword evidence="3" id="KW-1185">Reference proteome</keyword>
<feature type="transmembrane region" description="Helical" evidence="1">
    <location>
        <begin position="12"/>
        <end position="36"/>
    </location>
</feature>
<keyword evidence="1" id="KW-1133">Transmembrane helix</keyword>
<accession>E8LE55</accession>
<dbReference type="EMBL" id="AEVN01000045">
    <property type="protein sequence ID" value="EFY04875.1"/>
    <property type="molecule type" value="Genomic_DNA"/>
</dbReference>
<proteinExistence type="predicted"/>
<organism evidence="2 3">
    <name type="scientific">Phascolarctobacterium succinatutens YIT 12067</name>
    <dbReference type="NCBI Taxonomy" id="626939"/>
    <lineage>
        <taxon>Bacteria</taxon>
        <taxon>Bacillati</taxon>
        <taxon>Bacillota</taxon>
        <taxon>Negativicutes</taxon>
        <taxon>Acidaminococcales</taxon>
        <taxon>Acidaminococcaceae</taxon>
        <taxon>Phascolarctobacterium</taxon>
    </lineage>
</organism>
<keyword evidence="1" id="KW-0472">Membrane</keyword>
<dbReference type="Proteomes" id="UP000004923">
    <property type="component" value="Unassembled WGS sequence"/>
</dbReference>
<reference evidence="2 3" key="1">
    <citation type="submission" date="2011-01" db="EMBL/GenBank/DDBJ databases">
        <authorList>
            <person name="Weinstock G."/>
            <person name="Sodergren E."/>
            <person name="Clifton S."/>
            <person name="Fulton L."/>
            <person name="Fulton B."/>
            <person name="Courtney L."/>
            <person name="Fronick C."/>
            <person name="Harrison M."/>
            <person name="Strong C."/>
            <person name="Farmer C."/>
            <person name="Delahaunty K."/>
            <person name="Markovic C."/>
            <person name="Hall O."/>
            <person name="Minx P."/>
            <person name="Tomlinson C."/>
            <person name="Mitreva M."/>
            <person name="Hou S."/>
            <person name="Chen J."/>
            <person name="Wollam A."/>
            <person name="Pepin K.H."/>
            <person name="Johnson M."/>
            <person name="Bhonagiri V."/>
            <person name="Zhang X."/>
            <person name="Suruliraj S."/>
            <person name="Warren W."/>
            <person name="Chinwalla A."/>
            <person name="Mardis E.R."/>
            <person name="Wilson R.K."/>
        </authorList>
    </citation>
    <scope>NUCLEOTIDE SEQUENCE [LARGE SCALE GENOMIC DNA]</scope>
    <source>
        <strain evidence="2 3">YIT 12067</strain>
    </source>
</reference>
<dbReference type="AlphaFoldDB" id="E8LE55"/>
<evidence type="ECO:0000313" key="3">
    <source>
        <dbReference type="Proteomes" id="UP000004923"/>
    </source>
</evidence>
<evidence type="ECO:0000313" key="2">
    <source>
        <dbReference type="EMBL" id="EFY04875.1"/>
    </source>
</evidence>
<sequence>MRNSSSLSKVFFYLAEACAACCQNLPCFILVFALLAPFGKAGKARRISCFSFASGCSISNF</sequence>
<name>E8LE55_9FIRM</name>
<keyword evidence="1" id="KW-0812">Transmembrane</keyword>
<evidence type="ECO:0000256" key="1">
    <source>
        <dbReference type="SAM" id="Phobius"/>
    </source>
</evidence>
<dbReference type="HOGENOM" id="CLU_2918658_0_0_9"/>
<gene>
    <name evidence="2" type="ORF">HMPREF9443_01127</name>
</gene>